<protein>
    <recommendedName>
        <fullName evidence="3">Nucleotide-diphospho-sugar transferase domain-containing protein</fullName>
    </recommendedName>
</protein>
<dbReference type="Pfam" id="PF03407">
    <property type="entry name" value="Nucleotid_trans"/>
    <property type="match status" value="1"/>
</dbReference>
<dbReference type="InterPro" id="IPR005069">
    <property type="entry name" value="Nucl-diP-sugar_transferase"/>
</dbReference>
<dbReference type="PANTHER" id="PTHR46936">
    <property type="entry name" value="ARABINOSYLTRANSFERASE XEG113"/>
    <property type="match status" value="1"/>
</dbReference>
<name>A0AB34JEZ4_PRYPA</name>
<evidence type="ECO:0000259" key="3">
    <source>
        <dbReference type="Pfam" id="PF03407"/>
    </source>
</evidence>
<dbReference type="EMBL" id="JBGBPQ010000009">
    <property type="protein sequence ID" value="KAL1520205.1"/>
    <property type="molecule type" value="Genomic_DNA"/>
</dbReference>
<feature type="signal peptide" evidence="2">
    <location>
        <begin position="1"/>
        <end position="26"/>
    </location>
</feature>
<accession>A0AB34JEZ4</accession>
<gene>
    <name evidence="4" type="ORF">AB1Y20_023675</name>
</gene>
<dbReference type="InterPro" id="IPR053250">
    <property type="entry name" value="Glycosyltransferase_77"/>
</dbReference>
<dbReference type="AlphaFoldDB" id="A0AB34JEZ4"/>
<evidence type="ECO:0000313" key="5">
    <source>
        <dbReference type="Proteomes" id="UP001515480"/>
    </source>
</evidence>
<organism evidence="4 5">
    <name type="scientific">Prymnesium parvum</name>
    <name type="common">Toxic golden alga</name>
    <dbReference type="NCBI Taxonomy" id="97485"/>
    <lineage>
        <taxon>Eukaryota</taxon>
        <taxon>Haptista</taxon>
        <taxon>Haptophyta</taxon>
        <taxon>Prymnesiophyceae</taxon>
        <taxon>Prymnesiales</taxon>
        <taxon>Prymnesiaceae</taxon>
        <taxon>Prymnesium</taxon>
    </lineage>
</organism>
<evidence type="ECO:0000313" key="4">
    <source>
        <dbReference type="EMBL" id="KAL1520205.1"/>
    </source>
</evidence>
<dbReference type="GO" id="GO:0005794">
    <property type="term" value="C:Golgi apparatus"/>
    <property type="evidence" value="ECO:0007669"/>
    <property type="project" value="TreeGrafter"/>
</dbReference>
<dbReference type="PROSITE" id="PS51257">
    <property type="entry name" value="PROKAR_LIPOPROTEIN"/>
    <property type="match status" value="1"/>
</dbReference>
<feature type="chain" id="PRO_5044255929" description="Nucleotide-diphospho-sugar transferase domain-containing protein" evidence="2">
    <location>
        <begin position="27"/>
        <end position="758"/>
    </location>
</feature>
<keyword evidence="5" id="KW-1185">Reference proteome</keyword>
<proteinExistence type="predicted"/>
<sequence length="758" mass="84202">MRQAHRLTLLTILAAACLLVLSSSRALHSNGVPPRPVELMDTSEVVRREAAASRLRSVAAHKRTLPQQLSPAAGMTVDADETEPTETSPRFTDERPLDAVIEGVLEGQVVWLGFANSAVADIAVNWAAHVRKIGMIRSAVIAALDQMLFERLLSEGVPSFRLFSEDMAADVRSSRVGFRRLGVIKAELVLRVLSARRHVLVSDADVVWLRDPMDLLRQRSLADVMVSSDCLSISADETGCINCSSPSATGPWVGVNRCAHFPGNGDGHAAFNTGILYFSSTPAGIAVAAAWLVLLSRPSEQDIDDQLALNHIIWHSMRNTPSKAVERRGAVGLGMISCVTERVNMTVGGTPGWRDGWARLGDRSDSLARLMRFQGSRRLVGGSRPQSFVLAVLPTRSFCSGHLYWQQQRMRRGDCVAVHTTFTLSGTFGKIFRWREAHLWLLQPEHYSKAQRLLTFSPPKFIGPLPSPVGELLEKNDKFKAGWLAPDAIRLSPRLRAHLELVRRHRLALRDALAIAHTLNRTLVLPAFECLCDRADSPSLVLPNCIMRASELRLPFVCPMTHLFDLPRLMMINDRPDGVSIRERTYLTHPLLPDRFRRPHAHVAVVERAHEAHKLRAAGHVALVSGSSDAQVKQSLSALEESPVVHLERTEGVFGGWHRRNDWQRFEGLMPLFIGGSWCCSSYHHPQGTLMHADPVPTIALPSNCSGPQNEFAWEEVEVCIQVQRERVNAQQPFEFNYTLDAATRSQKGFYALEKSHS</sequence>
<feature type="domain" description="Nucleotide-diphospho-sugar transferase" evidence="3">
    <location>
        <begin position="136"/>
        <end position="433"/>
    </location>
</feature>
<dbReference type="GO" id="GO:0052636">
    <property type="term" value="F:arabinosyltransferase activity"/>
    <property type="evidence" value="ECO:0007669"/>
    <property type="project" value="TreeGrafter"/>
</dbReference>
<evidence type="ECO:0000256" key="2">
    <source>
        <dbReference type="SAM" id="SignalP"/>
    </source>
</evidence>
<feature type="region of interest" description="Disordered" evidence="1">
    <location>
        <begin position="69"/>
        <end position="91"/>
    </location>
</feature>
<evidence type="ECO:0000256" key="1">
    <source>
        <dbReference type="SAM" id="MobiDB-lite"/>
    </source>
</evidence>
<reference evidence="4 5" key="1">
    <citation type="journal article" date="2024" name="Science">
        <title>Giant polyketide synthase enzymes in the biosynthesis of giant marine polyether toxins.</title>
        <authorList>
            <person name="Fallon T.R."/>
            <person name="Shende V.V."/>
            <person name="Wierzbicki I.H."/>
            <person name="Pendleton A.L."/>
            <person name="Watervoot N.F."/>
            <person name="Auber R.P."/>
            <person name="Gonzalez D.J."/>
            <person name="Wisecaver J.H."/>
            <person name="Moore B.S."/>
        </authorList>
    </citation>
    <scope>NUCLEOTIDE SEQUENCE [LARGE SCALE GENOMIC DNA]</scope>
    <source>
        <strain evidence="4 5">12B1</strain>
    </source>
</reference>
<dbReference type="Proteomes" id="UP001515480">
    <property type="component" value="Unassembled WGS sequence"/>
</dbReference>
<keyword evidence="2" id="KW-0732">Signal</keyword>
<dbReference type="PANTHER" id="PTHR46936:SF1">
    <property type="entry name" value="ARABINOSYLTRANSFERASE XEG113"/>
    <property type="match status" value="1"/>
</dbReference>
<comment type="caution">
    <text evidence="4">The sequence shown here is derived from an EMBL/GenBank/DDBJ whole genome shotgun (WGS) entry which is preliminary data.</text>
</comment>